<proteinExistence type="predicted"/>
<evidence type="ECO:0000313" key="2">
    <source>
        <dbReference type="Proteomes" id="UP000266723"/>
    </source>
</evidence>
<dbReference type="Proteomes" id="UP000266723">
    <property type="component" value="Unassembled WGS sequence"/>
</dbReference>
<gene>
    <name evidence="1" type="ORF">DY000_02050471</name>
</gene>
<comment type="caution">
    <text evidence="1">The sequence shown here is derived from an EMBL/GenBank/DDBJ whole genome shotgun (WGS) entry which is preliminary data.</text>
</comment>
<dbReference type="EMBL" id="QGKV02000297">
    <property type="protein sequence ID" value="KAF3606143.1"/>
    <property type="molecule type" value="Genomic_DNA"/>
</dbReference>
<keyword evidence="2" id="KW-1185">Reference proteome</keyword>
<name>A0ABQ7EQZ8_BRACR</name>
<protein>
    <submittedName>
        <fullName evidence="1">Uncharacterized protein</fullName>
    </submittedName>
</protein>
<organism evidence="1 2">
    <name type="scientific">Brassica cretica</name>
    <name type="common">Mustard</name>
    <dbReference type="NCBI Taxonomy" id="69181"/>
    <lineage>
        <taxon>Eukaryota</taxon>
        <taxon>Viridiplantae</taxon>
        <taxon>Streptophyta</taxon>
        <taxon>Embryophyta</taxon>
        <taxon>Tracheophyta</taxon>
        <taxon>Spermatophyta</taxon>
        <taxon>Magnoliopsida</taxon>
        <taxon>eudicotyledons</taxon>
        <taxon>Gunneridae</taxon>
        <taxon>Pentapetalae</taxon>
        <taxon>rosids</taxon>
        <taxon>malvids</taxon>
        <taxon>Brassicales</taxon>
        <taxon>Brassicaceae</taxon>
        <taxon>Brassiceae</taxon>
        <taxon>Brassica</taxon>
    </lineage>
</organism>
<accession>A0ABQ7EQZ8</accession>
<sequence>MEGVSIGWVTHGFTHSKQTWVDDGHTQITYGLTGLKTHFAHGLTAKSQRKSISASRFVFSGFDSLNLNQISLFSTSSSRDFSDCYDQLLKHWPNVYLALENNLEIVLVSTEFKGNEFYLFLHVVNKIDLPGAEPEPKASSQGD</sequence>
<reference evidence="1 2" key="1">
    <citation type="journal article" date="2020" name="BMC Genomics">
        <title>Intraspecific diversification of the crop wild relative Brassica cretica Lam. using demographic model selection.</title>
        <authorList>
            <person name="Kioukis A."/>
            <person name="Michalopoulou V.A."/>
            <person name="Briers L."/>
            <person name="Pirintsos S."/>
            <person name="Studholme D.J."/>
            <person name="Pavlidis P."/>
            <person name="Sarris P.F."/>
        </authorList>
    </citation>
    <scope>NUCLEOTIDE SEQUENCE [LARGE SCALE GENOMIC DNA]</scope>
    <source>
        <strain evidence="2">cv. PFS-1207/04</strain>
    </source>
</reference>
<evidence type="ECO:0000313" key="1">
    <source>
        <dbReference type="EMBL" id="KAF3606143.1"/>
    </source>
</evidence>